<dbReference type="eggNOG" id="ENOG503485I">
    <property type="taxonomic scope" value="Bacteria"/>
</dbReference>
<evidence type="ECO:0000313" key="2">
    <source>
        <dbReference type="EMBL" id="ADU47319.1"/>
    </source>
</evidence>
<accession>E6SB58</accession>
<evidence type="ECO:0000313" key="3">
    <source>
        <dbReference type="Proteomes" id="UP000008914"/>
    </source>
</evidence>
<evidence type="ECO:0000259" key="1">
    <source>
        <dbReference type="Pfam" id="PF13474"/>
    </source>
</evidence>
<dbReference type="InterPro" id="IPR037401">
    <property type="entry name" value="SnoaL-like"/>
</dbReference>
<protein>
    <recommendedName>
        <fullName evidence="1">SnoaL-like domain-containing protein</fullName>
    </recommendedName>
</protein>
<dbReference type="Pfam" id="PF13474">
    <property type="entry name" value="SnoaL_3"/>
    <property type="match status" value="1"/>
</dbReference>
<dbReference type="RefSeq" id="WP_013491639.1">
    <property type="nucleotide sequence ID" value="NC_014830.1"/>
</dbReference>
<dbReference type="Proteomes" id="UP000008914">
    <property type="component" value="Chromosome"/>
</dbReference>
<sequence>MIADHETGLAIRALVEQTYAAMSTPGSEVSELFSAEDIAIAGSGQGELWTGPEEAVAAASAVSSWGLRWTPETVTVWRRGEVAWAQILGSVHVVRDGIDEVVPYWTTGVFQRDGDRWTWAYWGGSEPQASAKV</sequence>
<reference evidence="2 3" key="1">
    <citation type="journal article" date="2010" name="Stand. Genomic Sci.">
        <title>Complete genome sequence of Intrasporangium calvum type strain (7 KIP).</title>
        <authorList>
            <person name="Del Rio T.G."/>
            <person name="Chertkov O."/>
            <person name="Yasawong M."/>
            <person name="Lucas S."/>
            <person name="Deshpande S."/>
            <person name="Cheng J.F."/>
            <person name="Detter C."/>
            <person name="Tapia R."/>
            <person name="Han C."/>
            <person name="Goodwin L."/>
            <person name="Pitluck S."/>
            <person name="Liolios K."/>
            <person name="Ivanova N."/>
            <person name="Mavromatis K."/>
            <person name="Pati A."/>
            <person name="Chen A."/>
            <person name="Palaniappan K."/>
            <person name="Land M."/>
            <person name="Hauser L."/>
            <person name="Chang Y.J."/>
            <person name="Jeffries C.D."/>
            <person name="Rohde M."/>
            <person name="Pukall R."/>
            <person name="Sikorski J."/>
            <person name="Goker M."/>
            <person name="Woyke T."/>
            <person name="Bristow J."/>
            <person name="Eisen J.A."/>
            <person name="Markowitz V."/>
            <person name="Hugenholtz P."/>
            <person name="Kyrpides N.C."/>
            <person name="Klenk H.P."/>
            <person name="Lapidus A."/>
        </authorList>
    </citation>
    <scope>NUCLEOTIDE SEQUENCE [LARGE SCALE GENOMIC DNA]</scope>
    <source>
        <strain evidence="3">ATCC 23552 / DSM 43043 / JCM 3097 / NBRC 12989 / 7 KIP</strain>
    </source>
</reference>
<dbReference type="EMBL" id="CP002343">
    <property type="protein sequence ID" value="ADU47319.1"/>
    <property type="molecule type" value="Genomic_DNA"/>
</dbReference>
<dbReference type="AlphaFoldDB" id="E6SB58"/>
<dbReference type="SUPFAM" id="SSF54427">
    <property type="entry name" value="NTF2-like"/>
    <property type="match status" value="1"/>
</dbReference>
<dbReference type="KEGG" id="ica:Intca_0778"/>
<organism evidence="2 3">
    <name type="scientific">Intrasporangium calvum (strain ATCC 23552 / DSM 43043 / JCM 3097 / NBRC 12989 / NCIMB 10167 / NRRL B-3866 / 7 KIP)</name>
    <dbReference type="NCBI Taxonomy" id="710696"/>
    <lineage>
        <taxon>Bacteria</taxon>
        <taxon>Bacillati</taxon>
        <taxon>Actinomycetota</taxon>
        <taxon>Actinomycetes</taxon>
        <taxon>Micrococcales</taxon>
        <taxon>Intrasporangiaceae</taxon>
        <taxon>Intrasporangium</taxon>
    </lineage>
</organism>
<keyword evidence="3" id="KW-1185">Reference proteome</keyword>
<dbReference type="InterPro" id="IPR032710">
    <property type="entry name" value="NTF2-like_dom_sf"/>
</dbReference>
<proteinExistence type="predicted"/>
<feature type="domain" description="SnoaL-like" evidence="1">
    <location>
        <begin position="11"/>
        <end position="126"/>
    </location>
</feature>
<gene>
    <name evidence="2" type="ordered locus">Intca_0778</name>
</gene>
<name>E6SB58_INTC7</name>
<dbReference type="Gene3D" id="3.10.450.50">
    <property type="match status" value="1"/>
</dbReference>
<dbReference type="HOGENOM" id="CLU_1903864_0_0_11"/>